<comment type="caution">
    <text evidence="2">The sequence shown here is derived from an EMBL/GenBank/DDBJ whole genome shotgun (WGS) entry which is preliminary data.</text>
</comment>
<feature type="transmembrane region" description="Helical" evidence="1">
    <location>
        <begin position="130"/>
        <end position="152"/>
    </location>
</feature>
<accession>A0AAD1XGV8</accession>
<gene>
    <name evidence="2" type="ORF">ECRASSUSDP1_LOCUS13626</name>
</gene>
<feature type="transmembrane region" description="Helical" evidence="1">
    <location>
        <begin position="355"/>
        <end position="373"/>
    </location>
</feature>
<name>A0AAD1XGV8_EUPCR</name>
<keyword evidence="3" id="KW-1185">Reference proteome</keyword>
<organism evidence="2 3">
    <name type="scientific">Euplotes crassus</name>
    <dbReference type="NCBI Taxonomy" id="5936"/>
    <lineage>
        <taxon>Eukaryota</taxon>
        <taxon>Sar</taxon>
        <taxon>Alveolata</taxon>
        <taxon>Ciliophora</taxon>
        <taxon>Intramacronucleata</taxon>
        <taxon>Spirotrichea</taxon>
        <taxon>Hypotrichia</taxon>
        <taxon>Euplotida</taxon>
        <taxon>Euplotidae</taxon>
        <taxon>Moneuplotes</taxon>
    </lineage>
</organism>
<proteinExistence type="predicted"/>
<dbReference type="Proteomes" id="UP001295684">
    <property type="component" value="Unassembled WGS sequence"/>
</dbReference>
<sequence length="374" mass="42780">MSVSMYSRFTEGSIDGFGSVKETSTQNFLDNHYDNSTPYRKKTCKELLAKHWQWVFFSAISSICFAVSNYLIGKSSHEGFFIRPFIMVGNLIVAVIFILYYYCVKSGSLQGLLCDFQLIHLEFSGVNYHMLLDISIDAILLIGGEYLLIFTFHQSLRATINQGVISSLFVLSSVITAIISWVMVKIRTRVNPIHSNYFNFLQRERCNRYHAICAILVGCSFFILTEIPAMYYQSDLIHTIFILTILTSLYFSAKDMLFKARIIKYFLSPHKLYSLIICLGGIFMLITSAVLVSIYGFSQIVWDSFIAGILQSCAIFSMIFSLMRETKGWTPLIISYCFIIHALLAMWFLEQWLDWIQIIVLVLTSICVCITCVG</sequence>
<feature type="transmembrane region" description="Helical" evidence="1">
    <location>
        <begin position="329"/>
        <end position="349"/>
    </location>
</feature>
<feature type="transmembrane region" description="Helical" evidence="1">
    <location>
        <begin position="300"/>
        <end position="322"/>
    </location>
</feature>
<keyword evidence="1" id="KW-1133">Transmembrane helix</keyword>
<keyword evidence="1" id="KW-0472">Membrane</keyword>
<evidence type="ECO:0000256" key="1">
    <source>
        <dbReference type="SAM" id="Phobius"/>
    </source>
</evidence>
<keyword evidence="1" id="KW-0812">Transmembrane</keyword>
<evidence type="ECO:0000313" key="2">
    <source>
        <dbReference type="EMBL" id="CAI2372297.1"/>
    </source>
</evidence>
<feature type="transmembrane region" description="Helical" evidence="1">
    <location>
        <begin position="207"/>
        <end position="224"/>
    </location>
</feature>
<feature type="transmembrane region" description="Helical" evidence="1">
    <location>
        <begin position="230"/>
        <end position="251"/>
    </location>
</feature>
<reference evidence="2" key="1">
    <citation type="submission" date="2023-07" db="EMBL/GenBank/DDBJ databases">
        <authorList>
            <consortium name="AG Swart"/>
            <person name="Singh M."/>
            <person name="Singh A."/>
            <person name="Seah K."/>
            <person name="Emmerich C."/>
        </authorList>
    </citation>
    <scope>NUCLEOTIDE SEQUENCE</scope>
    <source>
        <strain evidence="2">DP1</strain>
    </source>
</reference>
<feature type="transmembrane region" description="Helical" evidence="1">
    <location>
        <begin position="164"/>
        <end position="186"/>
    </location>
</feature>
<feature type="transmembrane region" description="Helical" evidence="1">
    <location>
        <begin position="84"/>
        <end position="103"/>
    </location>
</feature>
<dbReference type="EMBL" id="CAMPGE010013574">
    <property type="protein sequence ID" value="CAI2372297.1"/>
    <property type="molecule type" value="Genomic_DNA"/>
</dbReference>
<dbReference type="AlphaFoldDB" id="A0AAD1XGV8"/>
<protein>
    <submittedName>
        <fullName evidence="2">Uncharacterized protein</fullName>
    </submittedName>
</protein>
<evidence type="ECO:0000313" key="3">
    <source>
        <dbReference type="Proteomes" id="UP001295684"/>
    </source>
</evidence>
<feature type="transmembrane region" description="Helical" evidence="1">
    <location>
        <begin position="51"/>
        <end position="72"/>
    </location>
</feature>
<feature type="transmembrane region" description="Helical" evidence="1">
    <location>
        <begin position="272"/>
        <end position="294"/>
    </location>
</feature>